<evidence type="ECO:0000256" key="6">
    <source>
        <dbReference type="ARBA" id="ARBA00022786"/>
    </source>
</evidence>
<dbReference type="InterPro" id="IPR045210">
    <property type="entry name" value="RING-Ubox_PUB"/>
</dbReference>
<dbReference type="PANTHER" id="PTHR23315:SF240">
    <property type="entry name" value="U-BOX DOMAIN-CONTAINING PROTEIN 5"/>
    <property type="match status" value="1"/>
</dbReference>
<evidence type="ECO:0000256" key="1">
    <source>
        <dbReference type="ARBA" id="ARBA00000900"/>
    </source>
</evidence>
<feature type="compositionally biased region" description="Polar residues" evidence="7">
    <location>
        <begin position="732"/>
        <end position="746"/>
    </location>
</feature>
<comment type="caution">
    <text evidence="9">The sequence shown here is derived from an EMBL/GenBank/DDBJ whole genome shotgun (WGS) entry which is preliminary data.</text>
</comment>
<evidence type="ECO:0000313" key="10">
    <source>
        <dbReference type="Proteomes" id="UP001396334"/>
    </source>
</evidence>
<evidence type="ECO:0000256" key="2">
    <source>
        <dbReference type="ARBA" id="ARBA00004906"/>
    </source>
</evidence>
<dbReference type="PANTHER" id="PTHR23315">
    <property type="entry name" value="U BOX DOMAIN-CONTAINING"/>
    <property type="match status" value="1"/>
</dbReference>
<keyword evidence="5" id="KW-0677">Repeat</keyword>
<evidence type="ECO:0000259" key="8">
    <source>
        <dbReference type="PROSITE" id="PS51698"/>
    </source>
</evidence>
<evidence type="ECO:0000256" key="5">
    <source>
        <dbReference type="ARBA" id="ARBA00022737"/>
    </source>
</evidence>
<dbReference type="EC" id="2.3.2.27" evidence="3"/>
<dbReference type="CDD" id="cd16664">
    <property type="entry name" value="RING-Ubox_PUB"/>
    <property type="match status" value="1"/>
</dbReference>
<feature type="region of interest" description="Disordered" evidence="7">
    <location>
        <begin position="725"/>
        <end position="748"/>
    </location>
</feature>
<evidence type="ECO:0000256" key="3">
    <source>
        <dbReference type="ARBA" id="ARBA00012483"/>
    </source>
</evidence>
<dbReference type="InterPro" id="IPR016024">
    <property type="entry name" value="ARM-type_fold"/>
</dbReference>
<dbReference type="SUPFAM" id="SSF48371">
    <property type="entry name" value="ARM repeat"/>
    <property type="match status" value="1"/>
</dbReference>
<dbReference type="InterPro" id="IPR013083">
    <property type="entry name" value="Znf_RING/FYVE/PHD"/>
</dbReference>
<evidence type="ECO:0000256" key="7">
    <source>
        <dbReference type="SAM" id="MobiDB-lite"/>
    </source>
</evidence>
<keyword evidence="10" id="KW-1185">Reference proteome</keyword>
<feature type="domain" description="U-box" evidence="8">
    <location>
        <begin position="286"/>
        <end position="360"/>
    </location>
</feature>
<dbReference type="SUPFAM" id="SSF57850">
    <property type="entry name" value="RING/U-box"/>
    <property type="match status" value="1"/>
</dbReference>
<dbReference type="InterPro" id="IPR003613">
    <property type="entry name" value="Ubox_domain"/>
</dbReference>
<comment type="pathway">
    <text evidence="2">Protein modification; protein ubiquitination.</text>
</comment>
<dbReference type="Proteomes" id="UP001396334">
    <property type="component" value="Unassembled WGS sequence"/>
</dbReference>
<comment type="catalytic activity">
    <reaction evidence="1">
        <text>S-ubiquitinyl-[E2 ubiquitin-conjugating enzyme]-L-cysteine + [acceptor protein]-L-lysine = [E2 ubiquitin-conjugating enzyme]-L-cysteine + N(6)-ubiquitinyl-[acceptor protein]-L-lysine.</text>
        <dbReference type="EC" id="2.3.2.27"/>
    </reaction>
</comment>
<dbReference type="InterPro" id="IPR000225">
    <property type="entry name" value="Armadillo"/>
</dbReference>
<accession>A0ABR2RE38</accession>
<keyword evidence="4" id="KW-0808">Transferase</keyword>
<dbReference type="EMBL" id="JBBPBN010000023">
    <property type="protein sequence ID" value="KAK9011147.1"/>
    <property type="molecule type" value="Genomic_DNA"/>
</dbReference>
<gene>
    <name evidence="9" type="ORF">V6N11_044003</name>
</gene>
<name>A0ABR2RE38_9ROSI</name>
<dbReference type="Gene3D" id="3.30.40.10">
    <property type="entry name" value="Zinc/RING finger domain, C3HC4 (zinc finger)"/>
    <property type="match status" value="1"/>
</dbReference>
<dbReference type="SMART" id="SM00504">
    <property type="entry name" value="Ubox"/>
    <property type="match status" value="1"/>
</dbReference>
<dbReference type="PROSITE" id="PS51698">
    <property type="entry name" value="U_BOX"/>
    <property type="match status" value="1"/>
</dbReference>
<organism evidence="9 10">
    <name type="scientific">Hibiscus sabdariffa</name>
    <name type="common">roselle</name>
    <dbReference type="NCBI Taxonomy" id="183260"/>
    <lineage>
        <taxon>Eukaryota</taxon>
        <taxon>Viridiplantae</taxon>
        <taxon>Streptophyta</taxon>
        <taxon>Embryophyta</taxon>
        <taxon>Tracheophyta</taxon>
        <taxon>Spermatophyta</taxon>
        <taxon>Magnoliopsida</taxon>
        <taxon>eudicotyledons</taxon>
        <taxon>Gunneridae</taxon>
        <taxon>Pentapetalae</taxon>
        <taxon>rosids</taxon>
        <taxon>malvids</taxon>
        <taxon>Malvales</taxon>
        <taxon>Malvaceae</taxon>
        <taxon>Malvoideae</taxon>
        <taxon>Hibiscus</taxon>
    </lineage>
</organism>
<dbReference type="Pfam" id="PF04564">
    <property type="entry name" value="U-box"/>
    <property type="match status" value="1"/>
</dbReference>
<evidence type="ECO:0000313" key="9">
    <source>
        <dbReference type="EMBL" id="KAK9011147.1"/>
    </source>
</evidence>
<reference evidence="9 10" key="1">
    <citation type="journal article" date="2024" name="G3 (Bethesda)">
        <title>Genome assembly of Hibiscus sabdariffa L. provides insights into metabolisms of medicinal natural products.</title>
        <authorList>
            <person name="Kim T."/>
        </authorList>
    </citation>
    <scope>NUCLEOTIDE SEQUENCE [LARGE SCALE GENOMIC DNA]</scope>
    <source>
        <strain evidence="9">TK-2024</strain>
        <tissue evidence="9">Old leaves</tissue>
    </source>
</reference>
<keyword evidence="6" id="KW-0833">Ubl conjugation pathway</keyword>
<dbReference type="InterPro" id="IPR011989">
    <property type="entry name" value="ARM-like"/>
</dbReference>
<evidence type="ECO:0000256" key="4">
    <source>
        <dbReference type="ARBA" id="ARBA00022679"/>
    </source>
</evidence>
<sequence>MFFYLCCCSITSKFAYPLKKERKEASHHCSACRIFSPDISFEWGLILPKSWRLHLIPILVPLRCTTCSLGIKALCSLNNAIEKAKLLLQYCSESSKLYMAMTTDAIVSRCQKAKILLEQGLCQIQSMVPVMLAVEISQIVDDMRAANFVPDKFDAEAGKVVRELLQQGAATPDSIEYAETRALQTAASQFHITSSTAILIEKRSIKKLLEKVGDTDVQKRKILKYLLYLLRKYGHLIIGEQSDNMVDHNGVFAVNNPSTNFVSTHSVDVESGKQYDAQADKLSGASPPEEFKCPISSRLMYDPVVIASGQTFERVWIQKWFDDGNDTCPKTEMKLAHLSLTPNAVMKDMISKWCTKYGIVIQDPSLKSDMLHSLENSSTSIASFGSSIYDMRFPVDISSISIGSLDTSYNSDGSRNKVADGSRLIREQTSDNLCQYQNPSNASKMDVESLCSLPELDWESQCEVVEDMKNHLKHDDLACMSISSKNFIEPLIKFLSCAHDMRDIRAQRAGFQLLLKFLSKNRNGIQYLNEDAYSLLSLSLNSEVTKEVLDIIEVLSGESSCKSKIAASGALIPILNILDSKIAEFQERVIKILHNLSSSHDICSNLASLECVPKFVPLLEDATLARYCIVVLRNLCNNQEARLSITETPGCITSIAMLIETESHEDQEHALAILLTLCSQRVEYCQLVMDECDIFPALFDVSVNGSDKGKASAMELLRLLRDTNHDDEEQDNIQSGYVTPEDASNYSKDKKSHKFLFGVKLTMFSRSSAHKKKK</sequence>
<dbReference type="Gene3D" id="1.25.10.10">
    <property type="entry name" value="Leucine-rich Repeat Variant"/>
    <property type="match status" value="1"/>
</dbReference>
<proteinExistence type="predicted"/>
<protein>
    <recommendedName>
        <fullName evidence="3">RING-type E3 ubiquitin transferase</fullName>
        <ecNumber evidence="3">2.3.2.27</ecNumber>
    </recommendedName>
</protein>
<dbReference type="SMART" id="SM00185">
    <property type="entry name" value="ARM"/>
    <property type="match status" value="2"/>
</dbReference>